<dbReference type="EMBL" id="JADEXQ010000152">
    <property type="protein sequence ID" value="MBE9033113.1"/>
    <property type="molecule type" value="Genomic_DNA"/>
</dbReference>
<name>A0A928VSV8_9CYAN</name>
<feature type="transmembrane region" description="Helical" evidence="1">
    <location>
        <begin position="12"/>
        <end position="36"/>
    </location>
</feature>
<feature type="transmembrane region" description="Helical" evidence="1">
    <location>
        <begin position="43"/>
        <end position="67"/>
    </location>
</feature>
<keyword evidence="3" id="KW-1185">Reference proteome</keyword>
<gene>
    <name evidence="2" type="ORF">IQ266_25580</name>
</gene>
<protein>
    <submittedName>
        <fullName evidence="2">Uncharacterized protein</fullName>
    </submittedName>
</protein>
<keyword evidence="1" id="KW-0812">Transmembrane</keyword>
<reference evidence="2" key="1">
    <citation type="submission" date="2020-10" db="EMBL/GenBank/DDBJ databases">
        <authorList>
            <person name="Castelo-Branco R."/>
            <person name="Eusebio N."/>
            <person name="Adriana R."/>
            <person name="Vieira A."/>
            <person name="Brugerolle De Fraissinette N."/>
            <person name="Rezende De Castro R."/>
            <person name="Schneider M.P."/>
            <person name="Vasconcelos V."/>
            <person name="Leao P.N."/>
        </authorList>
    </citation>
    <scope>NUCLEOTIDE SEQUENCE</scope>
    <source>
        <strain evidence="2">LEGE 11480</strain>
    </source>
</reference>
<keyword evidence="1" id="KW-1133">Transmembrane helix</keyword>
<proteinExistence type="predicted"/>
<accession>A0A928VSV8</accession>
<dbReference type="Proteomes" id="UP000625316">
    <property type="component" value="Unassembled WGS sequence"/>
</dbReference>
<dbReference type="AlphaFoldDB" id="A0A928VSV8"/>
<evidence type="ECO:0000256" key="1">
    <source>
        <dbReference type="SAM" id="Phobius"/>
    </source>
</evidence>
<evidence type="ECO:0000313" key="2">
    <source>
        <dbReference type="EMBL" id="MBE9033113.1"/>
    </source>
</evidence>
<sequence length="112" mass="11971">MLDVTDTTMITLYAMVGSAANILVYCIGIVASVIFWRRSPRAALIGLGAMLWLLLLQIAMPISMALLGANLGVEAYAGWSVILGMLVNVLHALGIAALIVAVFVDRRGARRE</sequence>
<organism evidence="2 3">
    <name type="scientific">Romeriopsis navalis LEGE 11480</name>
    <dbReference type="NCBI Taxonomy" id="2777977"/>
    <lineage>
        <taxon>Bacteria</taxon>
        <taxon>Bacillati</taxon>
        <taxon>Cyanobacteriota</taxon>
        <taxon>Cyanophyceae</taxon>
        <taxon>Leptolyngbyales</taxon>
        <taxon>Leptolyngbyaceae</taxon>
        <taxon>Romeriopsis</taxon>
        <taxon>Romeriopsis navalis</taxon>
    </lineage>
</organism>
<comment type="caution">
    <text evidence="2">The sequence shown here is derived from an EMBL/GenBank/DDBJ whole genome shotgun (WGS) entry which is preliminary data.</text>
</comment>
<feature type="transmembrane region" description="Helical" evidence="1">
    <location>
        <begin position="79"/>
        <end position="104"/>
    </location>
</feature>
<evidence type="ECO:0000313" key="3">
    <source>
        <dbReference type="Proteomes" id="UP000625316"/>
    </source>
</evidence>
<keyword evidence="1" id="KW-0472">Membrane</keyword>
<dbReference type="RefSeq" id="WP_264327924.1">
    <property type="nucleotide sequence ID" value="NZ_JADEXQ010000152.1"/>
</dbReference>